<organism evidence="2 3">
    <name type="scientific">Halomarina salina</name>
    <dbReference type="NCBI Taxonomy" id="1872699"/>
    <lineage>
        <taxon>Archaea</taxon>
        <taxon>Methanobacteriati</taxon>
        <taxon>Methanobacteriota</taxon>
        <taxon>Stenosarchaea group</taxon>
        <taxon>Halobacteria</taxon>
        <taxon>Halobacteriales</taxon>
        <taxon>Natronomonadaceae</taxon>
        <taxon>Halomarina</taxon>
    </lineage>
</organism>
<name>A0ABD5RIL8_9EURY</name>
<keyword evidence="1" id="KW-0472">Membrane</keyword>
<keyword evidence="1" id="KW-1133">Transmembrane helix</keyword>
<evidence type="ECO:0000313" key="3">
    <source>
        <dbReference type="Proteomes" id="UP001596099"/>
    </source>
</evidence>
<gene>
    <name evidence="2" type="ORF">ACFPYI_02470</name>
</gene>
<reference evidence="2 3" key="1">
    <citation type="journal article" date="2019" name="Int. J. Syst. Evol. Microbiol.">
        <title>The Global Catalogue of Microorganisms (GCM) 10K type strain sequencing project: providing services to taxonomists for standard genome sequencing and annotation.</title>
        <authorList>
            <consortium name="The Broad Institute Genomics Platform"/>
            <consortium name="The Broad Institute Genome Sequencing Center for Infectious Disease"/>
            <person name="Wu L."/>
            <person name="Ma J."/>
        </authorList>
    </citation>
    <scope>NUCLEOTIDE SEQUENCE [LARGE SCALE GENOMIC DNA]</scope>
    <source>
        <strain evidence="2 3">CGMCC 1.12543</strain>
    </source>
</reference>
<dbReference type="EMBL" id="JBHSQH010000001">
    <property type="protein sequence ID" value="MFC5970187.1"/>
    <property type="molecule type" value="Genomic_DNA"/>
</dbReference>
<protein>
    <submittedName>
        <fullName evidence="2">Cox cluster protein</fullName>
    </submittedName>
</protein>
<evidence type="ECO:0000256" key="1">
    <source>
        <dbReference type="SAM" id="Phobius"/>
    </source>
</evidence>
<comment type="caution">
    <text evidence="2">The sequence shown here is derived from an EMBL/GenBank/DDBJ whole genome shotgun (WGS) entry which is preliminary data.</text>
</comment>
<dbReference type="AlphaFoldDB" id="A0ABD5RIL8"/>
<accession>A0ABD5RIL8</accession>
<feature type="transmembrane region" description="Helical" evidence="1">
    <location>
        <begin position="12"/>
        <end position="36"/>
    </location>
</feature>
<proteinExistence type="predicted"/>
<keyword evidence="3" id="KW-1185">Reference proteome</keyword>
<feature type="transmembrane region" description="Helical" evidence="1">
    <location>
        <begin position="56"/>
        <end position="82"/>
    </location>
</feature>
<dbReference type="RefSeq" id="WP_247418899.1">
    <property type="nucleotide sequence ID" value="NZ_JALLGW010000002.1"/>
</dbReference>
<sequence>MSSSVRQLRGRWFVLTLYVVVVAIAGLMGALIAWFRPNPEQLDPELFGVIQLPSNALGMALYGSVTLAVLFGVLIGAIVFVSKRYDDDAVSR</sequence>
<dbReference type="InterPro" id="IPR055942">
    <property type="entry name" value="DUF7520"/>
</dbReference>
<evidence type="ECO:0000313" key="2">
    <source>
        <dbReference type="EMBL" id="MFC5970187.1"/>
    </source>
</evidence>
<dbReference type="Pfam" id="PF24364">
    <property type="entry name" value="DUF7520"/>
    <property type="match status" value="1"/>
</dbReference>
<keyword evidence="1" id="KW-0812">Transmembrane</keyword>
<dbReference type="Proteomes" id="UP001596099">
    <property type="component" value="Unassembled WGS sequence"/>
</dbReference>